<dbReference type="InterPro" id="IPR010071">
    <property type="entry name" value="AA_adenyl_dom"/>
</dbReference>
<dbReference type="InterPro" id="IPR000873">
    <property type="entry name" value="AMP-dep_synth/lig_dom"/>
</dbReference>
<dbReference type="GO" id="GO:0044550">
    <property type="term" value="P:secondary metabolite biosynthetic process"/>
    <property type="evidence" value="ECO:0007669"/>
    <property type="project" value="TreeGrafter"/>
</dbReference>
<proteinExistence type="inferred from homology"/>
<dbReference type="Gene3D" id="3.30.559.10">
    <property type="entry name" value="Chloramphenicol acetyltransferase-like domain"/>
    <property type="match status" value="1"/>
</dbReference>
<dbReference type="Pfam" id="PF00501">
    <property type="entry name" value="AMP-binding"/>
    <property type="match status" value="1"/>
</dbReference>
<reference evidence="8" key="1">
    <citation type="journal article" date="2014" name="Int. J. Syst. Evol. Microbiol.">
        <title>Complete genome sequence of Corynebacterium casei LMG S-19264T (=DSM 44701T), isolated from a smear-ripened cheese.</title>
        <authorList>
            <consortium name="US DOE Joint Genome Institute (JGI-PGF)"/>
            <person name="Walter F."/>
            <person name="Albersmeier A."/>
            <person name="Kalinowski J."/>
            <person name="Ruckert C."/>
        </authorList>
    </citation>
    <scope>NUCLEOTIDE SEQUENCE</scope>
    <source>
        <strain evidence="8">JCM 4988</strain>
    </source>
</reference>
<dbReference type="GO" id="GO:0072330">
    <property type="term" value="P:monocarboxylic acid biosynthetic process"/>
    <property type="evidence" value="ECO:0007669"/>
    <property type="project" value="UniProtKB-ARBA"/>
</dbReference>
<dbReference type="SUPFAM" id="SSF56801">
    <property type="entry name" value="Acetyl-CoA synthetase-like"/>
    <property type="match status" value="1"/>
</dbReference>
<dbReference type="InterPro" id="IPR023213">
    <property type="entry name" value="CAT-like_dom_sf"/>
</dbReference>
<dbReference type="InterPro" id="IPR042099">
    <property type="entry name" value="ANL_N_sf"/>
</dbReference>
<keyword evidence="5" id="KW-0436">Ligase</keyword>
<dbReference type="InterPro" id="IPR010080">
    <property type="entry name" value="Thioester_reductase-like_dom"/>
</dbReference>
<dbReference type="GO" id="GO:0017000">
    <property type="term" value="P:antibiotic biosynthetic process"/>
    <property type="evidence" value="ECO:0007669"/>
    <property type="project" value="UniProtKB-ARBA"/>
</dbReference>
<evidence type="ECO:0000256" key="3">
    <source>
        <dbReference type="ARBA" id="ARBA00022450"/>
    </source>
</evidence>
<dbReference type="NCBIfam" id="TIGR01746">
    <property type="entry name" value="Thioester-redct"/>
    <property type="match status" value="1"/>
</dbReference>
<evidence type="ECO:0000256" key="4">
    <source>
        <dbReference type="ARBA" id="ARBA00022553"/>
    </source>
</evidence>
<dbReference type="Gene3D" id="3.30.559.30">
    <property type="entry name" value="Nonribosomal peptide synthetase, condensation domain"/>
    <property type="match status" value="1"/>
</dbReference>
<keyword evidence="9" id="KW-1185">Reference proteome</keyword>
<dbReference type="PANTHER" id="PTHR45527:SF1">
    <property type="entry name" value="FATTY ACID SYNTHASE"/>
    <property type="match status" value="1"/>
</dbReference>
<dbReference type="GO" id="GO:0043041">
    <property type="term" value="P:amino acid activation for nonribosomal peptide biosynthetic process"/>
    <property type="evidence" value="ECO:0007669"/>
    <property type="project" value="TreeGrafter"/>
</dbReference>
<dbReference type="Pfam" id="PF07993">
    <property type="entry name" value="NAD_binding_4"/>
    <property type="match status" value="1"/>
</dbReference>
<dbReference type="PROSITE" id="PS50075">
    <property type="entry name" value="CARRIER"/>
    <property type="match status" value="1"/>
</dbReference>
<dbReference type="Pfam" id="PF00550">
    <property type="entry name" value="PP-binding"/>
    <property type="match status" value="1"/>
</dbReference>
<dbReference type="CDD" id="cd19531">
    <property type="entry name" value="LCL_NRPS-like"/>
    <property type="match status" value="1"/>
</dbReference>
<dbReference type="InterPro" id="IPR036736">
    <property type="entry name" value="ACP-like_sf"/>
</dbReference>
<dbReference type="Gene3D" id="3.40.50.12780">
    <property type="entry name" value="N-terminal domain of ligase-like"/>
    <property type="match status" value="1"/>
</dbReference>
<evidence type="ECO:0000256" key="5">
    <source>
        <dbReference type="ARBA" id="ARBA00022598"/>
    </source>
</evidence>
<evidence type="ECO:0000256" key="1">
    <source>
        <dbReference type="ARBA" id="ARBA00001957"/>
    </source>
</evidence>
<dbReference type="InterPro" id="IPR013120">
    <property type="entry name" value="FAR_NAD-bd"/>
</dbReference>
<evidence type="ECO:0000313" key="8">
    <source>
        <dbReference type="EMBL" id="GGZ60924.1"/>
    </source>
</evidence>
<dbReference type="NCBIfam" id="TIGR01733">
    <property type="entry name" value="AA-adenyl-dom"/>
    <property type="match status" value="1"/>
</dbReference>
<dbReference type="GO" id="GO:0005737">
    <property type="term" value="C:cytoplasm"/>
    <property type="evidence" value="ECO:0007669"/>
    <property type="project" value="TreeGrafter"/>
</dbReference>
<dbReference type="SUPFAM" id="SSF52777">
    <property type="entry name" value="CoA-dependent acyltransferases"/>
    <property type="match status" value="2"/>
</dbReference>
<dbReference type="Gene3D" id="1.10.1200.10">
    <property type="entry name" value="ACP-like"/>
    <property type="match status" value="1"/>
</dbReference>
<dbReference type="Pfam" id="PF00668">
    <property type="entry name" value="Condensation"/>
    <property type="match status" value="1"/>
</dbReference>
<feature type="region of interest" description="Disordered" evidence="6">
    <location>
        <begin position="974"/>
        <end position="999"/>
    </location>
</feature>
<dbReference type="SUPFAM" id="SSF51735">
    <property type="entry name" value="NAD(P)-binding Rossmann-fold domains"/>
    <property type="match status" value="1"/>
</dbReference>
<reference evidence="8" key="2">
    <citation type="submission" date="2020-09" db="EMBL/GenBank/DDBJ databases">
        <authorList>
            <person name="Sun Q."/>
            <person name="Ohkuma M."/>
        </authorList>
    </citation>
    <scope>NUCLEOTIDE SEQUENCE</scope>
    <source>
        <strain evidence="8">JCM 4988</strain>
    </source>
</reference>
<dbReference type="InterPro" id="IPR045851">
    <property type="entry name" value="AMP-bd_C_sf"/>
</dbReference>
<dbReference type="InterPro" id="IPR009081">
    <property type="entry name" value="PP-bd_ACP"/>
</dbReference>
<evidence type="ECO:0000259" key="7">
    <source>
        <dbReference type="PROSITE" id="PS50075"/>
    </source>
</evidence>
<dbReference type="CDD" id="cd05235">
    <property type="entry name" value="SDR_e1"/>
    <property type="match status" value="1"/>
</dbReference>
<dbReference type="Pfam" id="PF13193">
    <property type="entry name" value="AMP-binding_C"/>
    <property type="match status" value="1"/>
</dbReference>
<dbReference type="Proteomes" id="UP000630936">
    <property type="component" value="Unassembled WGS sequence"/>
</dbReference>
<dbReference type="RefSeq" id="WP_190126724.1">
    <property type="nucleotide sequence ID" value="NZ_BMWG01000031.1"/>
</dbReference>
<dbReference type="Gene3D" id="3.30.300.30">
    <property type="match status" value="1"/>
</dbReference>
<protein>
    <submittedName>
        <fullName evidence="8">Non-ribosomal peptide synthetase</fullName>
    </submittedName>
</protein>
<dbReference type="InterPro" id="IPR020845">
    <property type="entry name" value="AMP-binding_CS"/>
</dbReference>
<evidence type="ECO:0000256" key="6">
    <source>
        <dbReference type="SAM" id="MobiDB-lite"/>
    </source>
</evidence>
<accession>A0A918QNC4</accession>
<feature type="compositionally biased region" description="Basic and acidic residues" evidence="6">
    <location>
        <begin position="201"/>
        <end position="210"/>
    </location>
</feature>
<feature type="region of interest" description="Disordered" evidence="6">
    <location>
        <begin position="1"/>
        <end position="20"/>
    </location>
</feature>
<sequence>MATGPIRNTGPTGNTEPAPLVHPMSWEQEGIWLNDRLGDGVSRYVESWVHRLRGPLDARAVEGALTGVVHRHESLRTGLLLADGVPVQEVLPPMPVPLLRRRVTTGELDRAVREAVSGPLPLDRPPLLRATLLEVGDDDAVLAVAVHHAAVDGWALYLLDEEFSSLYRARTGEPEPELPPVPLQPGPYAHRQRTSGAPRAETAEYWRRTLADPPPESTFPLDRPRPKTLGHRGGTVEFTLDEEFVSRLRRLCGQTRATPFTVFAAALTALIDRHGDGRGNGQRDGGDGDGRGAILGVPVSRRDGTDTEPMIACLAEVLPLRPRTTPEQSFRELVAETKRTAREVREHRDMPYTRLVAMAGASRTRSRTPLFQVVLTVDDGQAPGLSLPGVRAERLRPHDGTAKFDAFFHLAPEQGVFRGRLEYAAELFTPAGARLLTERLRVLLDDALSRPDAAVAELAVLTPGDRERTTATWAQGPPPAPGRPLAHEAFARAARRTPDAVAVEHRDVRLTFAELDAASDALAARLVAAGHGGGRVGILLERSPELPVAVLAVLRAGGCCVPVDPAYPAERISLMLRDSAAAAVLTTRRTLRDLAVDTAGAEALFLEDTAERPAAALPAVSRDDPAYLIYTSGSTGLPKGVLMPHRALACVIDWQLRRSSSHAPGPLRTAQFAPLSFDVAFQELFSTWHAGGTLVLVDETARRDPARLLALIDDSRVERLFLPYVALQQLAEYAAGARGGGGSLREVVSAGEQLFITPAVRRFFTENTTAVLDNQYGPSETHVVTAGELTGPPAGWPDRAPVGRPVPGARVRILDDRLAPVPPGAVGELWLGGESLAIGYHGRPDITRRMFVPDPLIPGERLYRSGDLGRFLPGGAIEFLGRRDGQIKIRGHRVELGEIESAVKAVPGVADAVVTADTSLPHSTRLVAHYIPAGPAAPDAERLRAALREKLPEAMVPVMIMPVPGFPLTPSGKVDRAALPAPTAPGASAPEPAPARTGPEHRMTEIWREVLGTDRIGADDDFFALGGDSLLVVRLLLRVHEEWGVRLSLGSFFAAPTVRRMAALLTGQALPTDPTDPGDRTRTAAPDLRADAELPAAIVPTPAPARALDRPERTFLTGGTGFLGTFLLHELLRSSADGLVHCLVRAPDTATGHKRLRAALDGYGLWKDSYTDRITAVPGDLAEEGLGMPAGDFDSLARRVDTVFHCGAEVNLTHSYERLRRSNVRGTAEVLRLAALHGSVPLHHISTVGVHTAGPPDGGPVRPEDPLPPADALRNGYAQSKWAAEALLEQARERGLRISVHRPARICGATDSGLCQTSDYFWLLLKGCVEAGLAPADLEERFDLVPVDYVSRAVVALSRTPRAANRTFHLAAGDRVPLARAIGWLRSLGYAIGDVPLADWRRAVEREPANTAHPLLSLLPADAFDAATRFSGAAVFDATSTREALGGSGIHCPRVDEALFTRYVESHVRMGFLPPPTGSG</sequence>
<dbReference type="GO" id="GO:0031177">
    <property type="term" value="F:phosphopantetheine binding"/>
    <property type="evidence" value="ECO:0007669"/>
    <property type="project" value="InterPro"/>
</dbReference>
<comment type="caution">
    <text evidence="8">The sequence shown here is derived from an EMBL/GenBank/DDBJ whole genome shotgun (WGS) entry which is preliminary data.</text>
</comment>
<feature type="compositionally biased region" description="Low complexity" evidence="6">
    <location>
        <begin position="977"/>
        <end position="990"/>
    </location>
</feature>
<evidence type="ECO:0000256" key="2">
    <source>
        <dbReference type="ARBA" id="ARBA00006432"/>
    </source>
</evidence>
<organism evidence="8 9">
    <name type="scientific">Streptomyces inusitatus</name>
    <dbReference type="NCBI Taxonomy" id="68221"/>
    <lineage>
        <taxon>Bacteria</taxon>
        <taxon>Bacillati</taxon>
        <taxon>Actinomycetota</taxon>
        <taxon>Actinomycetes</taxon>
        <taxon>Kitasatosporales</taxon>
        <taxon>Streptomycetaceae</taxon>
        <taxon>Streptomyces</taxon>
    </lineage>
</organism>
<dbReference type="SUPFAM" id="SSF47336">
    <property type="entry name" value="ACP-like"/>
    <property type="match status" value="1"/>
</dbReference>
<dbReference type="InterPro" id="IPR020806">
    <property type="entry name" value="PKS_PP-bd"/>
</dbReference>
<dbReference type="InterPro" id="IPR001242">
    <property type="entry name" value="Condensation_dom"/>
</dbReference>
<dbReference type="InterPro" id="IPR025110">
    <property type="entry name" value="AMP-bd_C"/>
</dbReference>
<evidence type="ECO:0000313" key="9">
    <source>
        <dbReference type="Proteomes" id="UP000630936"/>
    </source>
</evidence>
<comment type="similarity">
    <text evidence="2">Belongs to the ATP-dependent AMP-binding enzyme family.</text>
</comment>
<gene>
    <name evidence="8" type="ORF">GCM10010387_63250</name>
</gene>
<name>A0A918QNC4_9ACTN</name>
<feature type="domain" description="Carrier" evidence="7">
    <location>
        <begin position="994"/>
        <end position="1069"/>
    </location>
</feature>
<comment type="cofactor">
    <cofactor evidence="1">
        <name>pantetheine 4'-phosphate</name>
        <dbReference type="ChEBI" id="CHEBI:47942"/>
    </cofactor>
</comment>
<feature type="region of interest" description="Disordered" evidence="6">
    <location>
        <begin position="171"/>
        <end position="233"/>
    </location>
</feature>
<keyword evidence="3" id="KW-0596">Phosphopantetheine</keyword>
<keyword evidence="4" id="KW-0597">Phosphoprotein</keyword>
<dbReference type="PANTHER" id="PTHR45527">
    <property type="entry name" value="NONRIBOSOMAL PEPTIDE SYNTHETASE"/>
    <property type="match status" value="1"/>
</dbReference>
<dbReference type="EMBL" id="BMWG01000031">
    <property type="protein sequence ID" value="GGZ60924.1"/>
    <property type="molecule type" value="Genomic_DNA"/>
</dbReference>
<dbReference type="SMART" id="SM00823">
    <property type="entry name" value="PKS_PP"/>
    <property type="match status" value="1"/>
</dbReference>
<dbReference type="GO" id="GO:0008610">
    <property type="term" value="P:lipid biosynthetic process"/>
    <property type="evidence" value="ECO:0007669"/>
    <property type="project" value="UniProtKB-ARBA"/>
</dbReference>
<dbReference type="InterPro" id="IPR036291">
    <property type="entry name" value="NAD(P)-bd_dom_sf"/>
</dbReference>
<dbReference type="GO" id="GO:0016874">
    <property type="term" value="F:ligase activity"/>
    <property type="evidence" value="ECO:0007669"/>
    <property type="project" value="UniProtKB-KW"/>
</dbReference>
<dbReference type="FunFam" id="1.10.1200.10:FF:000016">
    <property type="entry name" value="Non-ribosomal peptide synthase"/>
    <property type="match status" value="1"/>
</dbReference>
<dbReference type="Gene3D" id="3.40.50.720">
    <property type="entry name" value="NAD(P)-binding Rossmann-like Domain"/>
    <property type="match status" value="1"/>
</dbReference>
<dbReference type="PROSITE" id="PS00455">
    <property type="entry name" value="AMP_BINDING"/>
    <property type="match status" value="1"/>
</dbReference>